<comment type="caution">
    <text evidence="2">The sequence shown here is derived from an EMBL/GenBank/DDBJ whole genome shotgun (WGS) entry which is preliminary data.</text>
</comment>
<evidence type="ECO:0000259" key="1">
    <source>
        <dbReference type="Pfam" id="PF04366"/>
    </source>
</evidence>
<accession>A0A1J5T5V8</accession>
<dbReference type="EMBL" id="MLJW01000028">
    <property type="protein sequence ID" value="OIR09196.1"/>
    <property type="molecule type" value="Genomic_DNA"/>
</dbReference>
<dbReference type="Pfam" id="PF04366">
    <property type="entry name" value="Ysc84"/>
    <property type="match status" value="1"/>
</dbReference>
<name>A0A1J5T5V8_9ZZZZ</name>
<organism evidence="2">
    <name type="scientific">mine drainage metagenome</name>
    <dbReference type="NCBI Taxonomy" id="410659"/>
    <lineage>
        <taxon>unclassified sequences</taxon>
        <taxon>metagenomes</taxon>
        <taxon>ecological metagenomes</taxon>
    </lineage>
</organism>
<dbReference type="PANTHER" id="PTHR15629">
    <property type="entry name" value="SH3YL1 PROTEIN"/>
    <property type="match status" value="1"/>
</dbReference>
<proteinExistence type="predicted"/>
<dbReference type="CDD" id="cd11524">
    <property type="entry name" value="SYLF"/>
    <property type="match status" value="1"/>
</dbReference>
<sequence>MPRFATRLLLPLLALLALFALPAAPALAGYDQQQVVDGATGTMERLKTDPGFQKNFHQQMRDARAILIVPNLYRGGLFVGGQYGNGVLLERLPDDSWSYPAFFTLAGGSFGLQLGAESLGVIFLINSDRALQALLDNQFKFGANFGMTLAVVGADVGGSTTSNAGADILALSFSALGLYGGLTLDGTAVSPRDSWNAAYYGRNLSSRGIVQDRDVSNPGADRLRDVLAH</sequence>
<feature type="domain" description="Ysc84 actin-binding" evidence="1">
    <location>
        <begin position="107"/>
        <end position="228"/>
    </location>
</feature>
<reference evidence="2" key="1">
    <citation type="submission" date="2016-10" db="EMBL/GenBank/DDBJ databases">
        <title>Sequence of Gallionella enrichment culture.</title>
        <authorList>
            <person name="Poehlein A."/>
            <person name="Muehling M."/>
            <person name="Daniel R."/>
        </authorList>
    </citation>
    <scope>NUCLEOTIDE SEQUENCE</scope>
</reference>
<dbReference type="InterPro" id="IPR051702">
    <property type="entry name" value="SH3_domain_YSC84-like"/>
</dbReference>
<dbReference type="PANTHER" id="PTHR15629:SF2">
    <property type="entry name" value="SH3 DOMAIN-CONTAINING YSC84-LIKE PROTEIN 1"/>
    <property type="match status" value="1"/>
</dbReference>
<dbReference type="GO" id="GO:0035091">
    <property type="term" value="F:phosphatidylinositol binding"/>
    <property type="evidence" value="ECO:0007669"/>
    <property type="project" value="TreeGrafter"/>
</dbReference>
<protein>
    <recommendedName>
        <fullName evidence="1">Ysc84 actin-binding domain-containing protein</fullName>
    </recommendedName>
</protein>
<dbReference type="AlphaFoldDB" id="A0A1J5T5V8"/>
<gene>
    <name evidence="2" type="ORF">GALL_88030</name>
</gene>
<dbReference type="InterPro" id="IPR007461">
    <property type="entry name" value="Ysc84_actin-binding"/>
</dbReference>
<evidence type="ECO:0000313" key="2">
    <source>
        <dbReference type="EMBL" id="OIR09196.1"/>
    </source>
</evidence>